<evidence type="ECO:0000313" key="2">
    <source>
        <dbReference type="Proteomes" id="UP000598971"/>
    </source>
</evidence>
<organism evidence="1 2">
    <name type="scientific">Limnovirga soli</name>
    <dbReference type="NCBI Taxonomy" id="2656915"/>
    <lineage>
        <taxon>Bacteria</taxon>
        <taxon>Pseudomonadati</taxon>
        <taxon>Bacteroidota</taxon>
        <taxon>Chitinophagia</taxon>
        <taxon>Chitinophagales</taxon>
        <taxon>Chitinophagaceae</taxon>
        <taxon>Limnovirga</taxon>
    </lineage>
</organism>
<comment type="caution">
    <text evidence="1">The sequence shown here is derived from an EMBL/GenBank/DDBJ whole genome shotgun (WGS) entry which is preliminary data.</text>
</comment>
<keyword evidence="2" id="KW-1185">Reference proteome</keyword>
<gene>
    <name evidence="1" type="ORF">GD597_12345</name>
</gene>
<name>A0A8J8JV51_9BACT</name>
<reference evidence="1" key="1">
    <citation type="submission" date="2019-10" db="EMBL/GenBank/DDBJ databases">
        <title>Draft genome sequence of Panacibacter sp. KCS-6.</title>
        <authorList>
            <person name="Yim K.J."/>
        </authorList>
    </citation>
    <scope>NUCLEOTIDE SEQUENCE</scope>
    <source>
        <strain evidence="1">KCS-6</strain>
    </source>
</reference>
<dbReference type="EMBL" id="WHPF01000008">
    <property type="protein sequence ID" value="NNV56254.1"/>
    <property type="molecule type" value="Genomic_DNA"/>
</dbReference>
<sequence length="84" mass="9325">MCNCGSKRDNYTNQVHSNATSRFETVQEKAAVQQVQFQYNGKTSLTVIGNITGTRYRFTVPGVILAVDLKDAAGMSYIQMLCKI</sequence>
<dbReference type="AlphaFoldDB" id="A0A8J8JV51"/>
<protein>
    <submittedName>
        <fullName evidence="1">Uncharacterized protein</fullName>
    </submittedName>
</protein>
<accession>A0A8J8JV51</accession>
<proteinExistence type="predicted"/>
<dbReference type="RefSeq" id="WP_171608195.1">
    <property type="nucleotide sequence ID" value="NZ_WHPF01000008.1"/>
</dbReference>
<evidence type="ECO:0000313" key="1">
    <source>
        <dbReference type="EMBL" id="NNV56254.1"/>
    </source>
</evidence>
<dbReference type="Proteomes" id="UP000598971">
    <property type="component" value="Unassembled WGS sequence"/>
</dbReference>